<organism evidence="3 4">
    <name type="scientific">Pseudonocardia eucalypti</name>
    <dbReference type="NCBI Taxonomy" id="648755"/>
    <lineage>
        <taxon>Bacteria</taxon>
        <taxon>Bacillati</taxon>
        <taxon>Actinomycetota</taxon>
        <taxon>Actinomycetes</taxon>
        <taxon>Pseudonocardiales</taxon>
        <taxon>Pseudonocardiaceae</taxon>
        <taxon>Pseudonocardia</taxon>
    </lineage>
</organism>
<evidence type="ECO:0000313" key="3">
    <source>
        <dbReference type="EMBL" id="GAA5162303.1"/>
    </source>
</evidence>
<comment type="similarity">
    <text evidence="1 2">Belongs to the enoyl-CoA hydratase/isomerase family.</text>
</comment>
<dbReference type="InterPro" id="IPR001753">
    <property type="entry name" value="Enoyl-CoA_hydra/iso"/>
</dbReference>
<evidence type="ECO:0000313" key="4">
    <source>
        <dbReference type="Proteomes" id="UP001428817"/>
    </source>
</evidence>
<dbReference type="PANTHER" id="PTHR43149:SF1">
    <property type="entry name" value="DELTA(3,5)-DELTA(2,4)-DIENOYL-COA ISOMERASE, MITOCHONDRIAL"/>
    <property type="match status" value="1"/>
</dbReference>
<evidence type="ECO:0000256" key="1">
    <source>
        <dbReference type="ARBA" id="ARBA00005254"/>
    </source>
</evidence>
<comment type="caution">
    <text evidence="3">The sequence shown here is derived from an EMBL/GenBank/DDBJ whole genome shotgun (WGS) entry which is preliminary data.</text>
</comment>
<evidence type="ECO:0000256" key="2">
    <source>
        <dbReference type="RuleBase" id="RU003707"/>
    </source>
</evidence>
<gene>
    <name evidence="3" type="ORF">GCM10023321_47710</name>
</gene>
<dbReference type="Pfam" id="PF00378">
    <property type="entry name" value="ECH_1"/>
    <property type="match status" value="1"/>
</dbReference>
<dbReference type="Gene3D" id="3.90.226.10">
    <property type="entry name" value="2-enoyl-CoA Hydratase, Chain A, domain 1"/>
    <property type="match status" value="1"/>
</dbReference>
<dbReference type="RefSeq" id="WP_185065924.1">
    <property type="nucleotide sequence ID" value="NZ_BAABJP010000026.1"/>
</dbReference>
<proteinExistence type="inferred from homology"/>
<dbReference type="EMBL" id="BAABJP010000026">
    <property type="protein sequence ID" value="GAA5162303.1"/>
    <property type="molecule type" value="Genomic_DNA"/>
</dbReference>
<reference evidence="4" key="1">
    <citation type="journal article" date="2019" name="Int. J. Syst. Evol. Microbiol.">
        <title>The Global Catalogue of Microorganisms (GCM) 10K type strain sequencing project: providing services to taxonomists for standard genome sequencing and annotation.</title>
        <authorList>
            <consortium name="The Broad Institute Genomics Platform"/>
            <consortium name="The Broad Institute Genome Sequencing Center for Infectious Disease"/>
            <person name="Wu L."/>
            <person name="Ma J."/>
        </authorList>
    </citation>
    <scope>NUCLEOTIDE SEQUENCE [LARGE SCALE GENOMIC DNA]</scope>
    <source>
        <strain evidence="4">JCM 18303</strain>
    </source>
</reference>
<accession>A0ABP9QI64</accession>
<dbReference type="InterPro" id="IPR045002">
    <property type="entry name" value="Ech1-like"/>
</dbReference>
<dbReference type="PANTHER" id="PTHR43149">
    <property type="entry name" value="ENOYL-COA HYDRATASE"/>
    <property type="match status" value="1"/>
</dbReference>
<dbReference type="InterPro" id="IPR029045">
    <property type="entry name" value="ClpP/crotonase-like_dom_sf"/>
</dbReference>
<dbReference type="PROSITE" id="PS00166">
    <property type="entry name" value="ENOYL_COA_HYDRATASE"/>
    <property type="match status" value="1"/>
</dbReference>
<dbReference type="Proteomes" id="UP001428817">
    <property type="component" value="Unassembled WGS sequence"/>
</dbReference>
<dbReference type="InterPro" id="IPR018376">
    <property type="entry name" value="Enoyl-CoA_hyd/isom_CS"/>
</dbReference>
<dbReference type="CDD" id="cd06558">
    <property type="entry name" value="crotonase-like"/>
    <property type="match status" value="1"/>
</dbReference>
<keyword evidence="4" id="KW-1185">Reference proteome</keyword>
<sequence length="265" mass="27469">MSGATVQVERRGALARIALCRPERHNAQNLEMWRELRTAGLRLGEDPEVRAAVLVGEGQSFSSGLDLAEMRPGGFLHAVAESSDADALTLIEEAQAAFGWIGAAPFPVVAAVRGVAVGAGIQLALACDVRIVAEDTTLAVAELGLGAVPDLGATVDLPRVVGLERALDLILSARRFDGNEAVALGLALRAVPSAEVESEALAYAERLAAAPRAALAWAKAATREKDSARSLHLAALGQVECVRAMLTAGISPRATSRSAATTPRG</sequence>
<dbReference type="SUPFAM" id="SSF52096">
    <property type="entry name" value="ClpP/crotonase"/>
    <property type="match status" value="1"/>
</dbReference>
<name>A0ABP9QI64_9PSEU</name>
<protein>
    <submittedName>
        <fullName evidence="3">Enoyl-CoA hydratase/isomerase family protein</fullName>
    </submittedName>
</protein>